<protein>
    <submittedName>
        <fullName evidence="1">Uncharacterized protein</fullName>
    </submittedName>
</protein>
<dbReference type="Proteomes" id="UP000675284">
    <property type="component" value="Unassembled WGS sequence"/>
</dbReference>
<organism evidence="1 2">
    <name type="scientific">Virgibacillus salarius</name>
    <dbReference type="NCBI Taxonomy" id="447199"/>
    <lineage>
        <taxon>Bacteria</taxon>
        <taxon>Bacillati</taxon>
        <taxon>Bacillota</taxon>
        <taxon>Bacilli</taxon>
        <taxon>Bacillales</taxon>
        <taxon>Bacillaceae</taxon>
        <taxon>Virgibacillus</taxon>
    </lineage>
</organism>
<evidence type="ECO:0000313" key="2">
    <source>
        <dbReference type="Proteomes" id="UP000675284"/>
    </source>
</evidence>
<reference evidence="1" key="1">
    <citation type="submission" date="2021-04" db="EMBL/GenBank/DDBJ databases">
        <title>Isolation and polyphasic classification of algal microorganism.</title>
        <authorList>
            <person name="Wang S."/>
        </authorList>
    </citation>
    <scope>NUCLEOTIDE SEQUENCE</scope>
    <source>
        <strain evidence="1">720a</strain>
    </source>
</reference>
<accession>A0A941ICH7</accession>
<dbReference type="EMBL" id="JAGSOT010000022">
    <property type="protein sequence ID" value="MBR7796185.1"/>
    <property type="molecule type" value="Genomic_DNA"/>
</dbReference>
<comment type="caution">
    <text evidence="1">The sequence shown here is derived from an EMBL/GenBank/DDBJ whole genome shotgun (WGS) entry which is preliminary data.</text>
</comment>
<proteinExistence type="predicted"/>
<keyword evidence="2" id="KW-1185">Reference proteome</keyword>
<name>A0A941ICH7_9BACI</name>
<gene>
    <name evidence="1" type="ORF">KCX74_09030</name>
</gene>
<evidence type="ECO:0000313" key="1">
    <source>
        <dbReference type="EMBL" id="MBR7796185.1"/>
    </source>
</evidence>
<sequence length="77" mass="8846">MTNKSVVKHSGNSDVDVNVHVDTKPIAYAMLCTLLASKQISNEEFEEAVSRLDKLTNREKRKMKNVDDFIRPKLNKR</sequence>
<dbReference type="AlphaFoldDB" id="A0A941ICH7"/>